<dbReference type="GO" id="GO:0051321">
    <property type="term" value="P:meiotic cell cycle"/>
    <property type="evidence" value="ECO:0007669"/>
    <property type="project" value="UniProtKB-ARBA"/>
</dbReference>
<gene>
    <name evidence="14" type="primary">Boll_1</name>
    <name evidence="14" type="ORF">AEGBEN_R03174</name>
</gene>
<dbReference type="SMART" id="SM00360">
    <property type="entry name" value="RRM"/>
    <property type="match status" value="1"/>
</dbReference>
<feature type="non-terminal residue" evidence="14">
    <location>
        <position position="274"/>
    </location>
</feature>
<protein>
    <recommendedName>
        <fullName evidence="10">Protein boule-like</fullName>
    </recommendedName>
</protein>
<evidence type="ECO:0000256" key="11">
    <source>
        <dbReference type="PROSITE-ProRule" id="PRU00176"/>
    </source>
</evidence>
<dbReference type="GO" id="GO:0070935">
    <property type="term" value="P:3'-UTR-mediated mRNA stabilization"/>
    <property type="evidence" value="ECO:0007669"/>
    <property type="project" value="TreeGrafter"/>
</dbReference>
<dbReference type="EMBL" id="VZRW01013468">
    <property type="protein sequence ID" value="NWX24256.1"/>
    <property type="molecule type" value="Genomic_DNA"/>
</dbReference>
<reference evidence="14 15" key="1">
    <citation type="submission" date="2019-09" db="EMBL/GenBank/DDBJ databases">
        <title>Bird 10,000 Genomes (B10K) Project - Family phase.</title>
        <authorList>
            <person name="Zhang G."/>
        </authorList>
    </citation>
    <scope>NUCLEOTIDE SEQUENCE [LARGE SCALE GENOMIC DNA]</scope>
    <source>
        <strain evidence="14">B10K-DU-029-76</strain>
        <tissue evidence="14">Heart</tissue>
    </source>
</reference>
<dbReference type="Pfam" id="PF00076">
    <property type="entry name" value="RRM_1"/>
    <property type="match status" value="1"/>
</dbReference>
<comment type="caution">
    <text evidence="14">The sequence shown here is derived from an EMBL/GenBank/DDBJ whole genome shotgun (WGS) entry which is preliminary data.</text>
</comment>
<proteinExistence type="predicted"/>
<feature type="region of interest" description="Disordered" evidence="12">
    <location>
        <begin position="1"/>
        <end position="20"/>
    </location>
</feature>
<feature type="compositionally biased region" description="Polar residues" evidence="12">
    <location>
        <begin position="1"/>
        <end position="17"/>
    </location>
</feature>
<accession>A0A7K6UQA9</accession>
<name>A0A7K6UQA9_9AVES</name>
<evidence type="ECO:0000259" key="13">
    <source>
        <dbReference type="PROSITE" id="PS50102"/>
    </source>
</evidence>
<keyword evidence="2" id="KW-0217">Developmental protein</keyword>
<evidence type="ECO:0000256" key="12">
    <source>
        <dbReference type="SAM" id="MobiDB-lite"/>
    </source>
</evidence>
<evidence type="ECO:0000256" key="4">
    <source>
        <dbReference type="ARBA" id="ARBA00022782"/>
    </source>
</evidence>
<dbReference type="PANTHER" id="PTHR11176">
    <property type="entry name" value="BOULE-RELATED"/>
    <property type="match status" value="1"/>
</dbReference>
<evidence type="ECO:0000313" key="15">
    <source>
        <dbReference type="Proteomes" id="UP000559068"/>
    </source>
</evidence>
<dbReference type="PROSITE" id="PS50102">
    <property type="entry name" value="RRM"/>
    <property type="match status" value="1"/>
</dbReference>
<dbReference type="PANTHER" id="PTHR11176:SF10">
    <property type="entry name" value="PROTEIN BOULE-LIKE"/>
    <property type="match status" value="1"/>
</dbReference>
<evidence type="ECO:0000256" key="3">
    <source>
        <dbReference type="ARBA" id="ARBA00022490"/>
    </source>
</evidence>
<comment type="subcellular location">
    <subcellularLocation>
        <location evidence="1">Cytoplasm</location>
    </subcellularLocation>
</comment>
<dbReference type="GO" id="GO:0007283">
    <property type="term" value="P:spermatogenesis"/>
    <property type="evidence" value="ECO:0007669"/>
    <property type="project" value="UniProtKB-KW"/>
</dbReference>
<organism evidence="14 15">
    <name type="scientific">Aegotheles bennettii</name>
    <dbReference type="NCBI Taxonomy" id="48278"/>
    <lineage>
        <taxon>Eukaryota</taxon>
        <taxon>Metazoa</taxon>
        <taxon>Chordata</taxon>
        <taxon>Craniata</taxon>
        <taxon>Vertebrata</taxon>
        <taxon>Euteleostomi</taxon>
        <taxon>Archelosauria</taxon>
        <taxon>Archosauria</taxon>
        <taxon>Dinosauria</taxon>
        <taxon>Saurischia</taxon>
        <taxon>Theropoda</taxon>
        <taxon>Coelurosauria</taxon>
        <taxon>Aves</taxon>
        <taxon>Neognathae</taxon>
        <taxon>Neoaves</taxon>
        <taxon>Strisores</taxon>
        <taxon>Caprimulgiformes</taxon>
        <taxon>Aegothelidae</taxon>
        <taxon>Aegotheles</taxon>
    </lineage>
</organism>
<dbReference type="OrthoDB" id="762982at2759"/>
<dbReference type="GO" id="GO:0030154">
    <property type="term" value="P:cell differentiation"/>
    <property type="evidence" value="ECO:0007669"/>
    <property type="project" value="UniProtKB-KW"/>
</dbReference>
<evidence type="ECO:0000256" key="8">
    <source>
        <dbReference type="ARBA" id="ARBA00060279"/>
    </source>
</evidence>
<dbReference type="InterPro" id="IPR000504">
    <property type="entry name" value="RRM_dom"/>
</dbReference>
<feature type="domain" description="RRM" evidence="13">
    <location>
        <begin position="38"/>
        <end position="115"/>
    </location>
</feature>
<dbReference type="GO" id="GO:0003730">
    <property type="term" value="F:mRNA 3'-UTR binding"/>
    <property type="evidence" value="ECO:0007669"/>
    <property type="project" value="TreeGrafter"/>
</dbReference>
<dbReference type="AlphaFoldDB" id="A0A7K6UQA9"/>
<sequence length="274" mass="30078">QTTNQMQTEPLSSSPNIVSPMPVDNLTSAGMSGTVIPNRVFVGGIDLETNEYDLRKFFAQYGRVKGVKIVNDRAGVSKRYGFITFETVEDAQKILHETEKIDYKDKKLNIGPAIRKEQIRSPRSTVIPEAGTMYLTTSSGCPYIYHDGVAYFSTPEVASVPQPWPLCSVSSSPMVVAQPICQSPTYHYQAPTQCLPSQWQWSVPQSHPYPPSVLYVQPSEVIYQPIGVTQESGCLPPLPLLVEAAVPELFSDPGVQALPHQPFAQSAIVMPAPV</sequence>
<evidence type="ECO:0000256" key="10">
    <source>
        <dbReference type="ARBA" id="ARBA00072848"/>
    </source>
</evidence>
<evidence type="ECO:0000256" key="5">
    <source>
        <dbReference type="ARBA" id="ARBA00022845"/>
    </source>
</evidence>
<keyword evidence="7 11" id="KW-0694">RNA-binding</keyword>
<keyword evidence="5" id="KW-0810">Translation regulation</keyword>
<dbReference type="Proteomes" id="UP000559068">
    <property type="component" value="Unassembled WGS sequence"/>
</dbReference>
<comment type="subunit">
    <text evidence="9">Interacts with DAZ1 and DAZL.</text>
</comment>
<dbReference type="Gene3D" id="3.30.70.330">
    <property type="match status" value="1"/>
</dbReference>
<dbReference type="GO" id="GO:0008494">
    <property type="term" value="F:translation activator activity"/>
    <property type="evidence" value="ECO:0007669"/>
    <property type="project" value="TreeGrafter"/>
</dbReference>
<evidence type="ECO:0000313" key="14">
    <source>
        <dbReference type="EMBL" id="NWX24256.1"/>
    </source>
</evidence>
<evidence type="ECO:0000256" key="1">
    <source>
        <dbReference type="ARBA" id="ARBA00004496"/>
    </source>
</evidence>
<evidence type="ECO:0000256" key="6">
    <source>
        <dbReference type="ARBA" id="ARBA00022871"/>
    </source>
</evidence>
<dbReference type="InterPro" id="IPR035979">
    <property type="entry name" value="RBD_domain_sf"/>
</dbReference>
<evidence type="ECO:0000256" key="9">
    <source>
        <dbReference type="ARBA" id="ARBA00062241"/>
    </source>
</evidence>
<keyword evidence="4" id="KW-0221">Differentiation</keyword>
<evidence type="ECO:0000256" key="2">
    <source>
        <dbReference type="ARBA" id="ARBA00022473"/>
    </source>
</evidence>
<dbReference type="GO" id="GO:0045948">
    <property type="term" value="P:positive regulation of translational initiation"/>
    <property type="evidence" value="ECO:0007669"/>
    <property type="project" value="TreeGrafter"/>
</dbReference>
<comment type="function">
    <text evidence="8">Probable RNA-binding protein, which may be required during spermatogenesis. May act by binding to the 3'-UTR of mRNAs and regulating their translation.</text>
</comment>
<keyword evidence="3" id="KW-0963">Cytoplasm</keyword>
<dbReference type="FunFam" id="3.30.70.330:FF:000167">
    <property type="entry name" value="protein boule-like isoform X1"/>
    <property type="match status" value="1"/>
</dbReference>
<keyword evidence="6" id="KW-0744">Spermatogenesis</keyword>
<feature type="non-terminal residue" evidence="14">
    <location>
        <position position="1"/>
    </location>
</feature>
<keyword evidence="15" id="KW-1185">Reference proteome</keyword>
<evidence type="ECO:0000256" key="7">
    <source>
        <dbReference type="ARBA" id="ARBA00022884"/>
    </source>
</evidence>
<dbReference type="InterPro" id="IPR012677">
    <property type="entry name" value="Nucleotide-bd_a/b_plait_sf"/>
</dbReference>
<dbReference type="SUPFAM" id="SSF54928">
    <property type="entry name" value="RNA-binding domain, RBD"/>
    <property type="match status" value="1"/>
</dbReference>
<dbReference type="GO" id="GO:0005737">
    <property type="term" value="C:cytoplasm"/>
    <property type="evidence" value="ECO:0007669"/>
    <property type="project" value="UniProtKB-SubCell"/>
</dbReference>